<feature type="transmembrane region" description="Helical" evidence="1">
    <location>
        <begin position="60"/>
        <end position="80"/>
    </location>
</feature>
<name>A0A6J6CX92_9ZZZZ</name>
<dbReference type="InterPro" id="IPR038750">
    <property type="entry name" value="YczE/YyaS-like"/>
</dbReference>
<sequence>MASPAAPSLRPLRERFAERLTRCVAGLAGFGIGIAFFVQADIGVPPWDVFHQGIAEKLNLGLGTVIIATGFVLLLLWIPLRVRPGIGTILNAIQIGLVENLAENIIPDAPNVPTQIGYLFLGMLSIAAGSGLYIGAELGSGPRDGLMLGLNQRFGISVRIARTMIEVAVMVVGIFLGGGIGVGTFVFAFGIGPMVQVALRIFHLSPQQLDAATSEALEQ</sequence>
<dbReference type="Pfam" id="PF19700">
    <property type="entry name" value="DUF6198"/>
    <property type="match status" value="1"/>
</dbReference>
<dbReference type="PANTHER" id="PTHR40078:SF1">
    <property type="entry name" value="INTEGRAL MEMBRANE PROTEIN"/>
    <property type="match status" value="1"/>
</dbReference>
<dbReference type="AlphaFoldDB" id="A0A6J6CX92"/>
<keyword evidence="1" id="KW-0472">Membrane</keyword>
<feature type="transmembrane region" description="Helical" evidence="1">
    <location>
        <begin position="20"/>
        <end position="40"/>
    </location>
</feature>
<evidence type="ECO:0000313" key="2">
    <source>
        <dbReference type="EMBL" id="CAB4555997.1"/>
    </source>
</evidence>
<proteinExistence type="predicted"/>
<feature type="transmembrane region" description="Helical" evidence="1">
    <location>
        <begin position="167"/>
        <end position="191"/>
    </location>
</feature>
<accession>A0A6J6CX92</accession>
<gene>
    <name evidence="2" type="ORF">UFOPK1572_00490</name>
</gene>
<dbReference type="PANTHER" id="PTHR40078">
    <property type="entry name" value="INTEGRAL MEMBRANE PROTEIN-RELATED"/>
    <property type="match status" value="1"/>
</dbReference>
<organism evidence="2">
    <name type="scientific">freshwater metagenome</name>
    <dbReference type="NCBI Taxonomy" id="449393"/>
    <lineage>
        <taxon>unclassified sequences</taxon>
        <taxon>metagenomes</taxon>
        <taxon>ecological metagenomes</taxon>
    </lineage>
</organism>
<protein>
    <submittedName>
        <fullName evidence="2">Unannotated protein</fullName>
    </submittedName>
</protein>
<reference evidence="2" key="1">
    <citation type="submission" date="2020-05" db="EMBL/GenBank/DDBJ databases">
        <authorList>
            <person name="Chiriac C."/>
            <person name="Salcher M."/>
            <person name="Ghai R."/>
            <person name="Kavagutti S V."/>
        </authorList>
    </citation>
    <scope>NUCLEOTIDE SEQUENCE</scope>
</reference>
<feature type="transmembrane region" description="Helical" evidence="1">
    <location>
        <begin position="116"/>
        <end position="136"/>
    </location>
</feature>
<dbReference type="EMBL" id="CAEZTC010000044">
    <property type="protein sequence ID" value="CAB4555997.1"/>
    <property type="molecule type" value="Genomic_DNA"/>
</dbReference>
<keyword evidence="1" id="KW-0812">Transmembrane</keyword>
<keyword evidence="1" id="KW-1133">Transmembrane helix</keyword>
<evidence type="ECO:0000256" key="1">
    <source>
        <dbReference type="SAM" id="Phobius"/>
    </source>
</evidence>